<dbReference type="EMBL" id="DSTK01000022">
    <property type="protein sequence ID" value="HFK97126.1"/>
    <property type="molecule type" value="Genomic_DNA"/>
</dbReference>
<dbReference type="AlphaFoldDB" id="A0A831ZK59"/>
<dbReference type="SUPFAM" id="SSF53756">
    <property type="entry name" value="UDP-Glycosyltransferase/glycogen phosphorylase"/>
    <property type="match status" value="1"/>
</dbReference>
<name>A0A831ZK59_9BACT</name>
<dbReference type="PANTHER" id="PTHR45947:SF3">
    <property type="entry name" value="SULFOQUINOVOSYL TRANSFERASE SQD2"/>
    <property type="match status" value="1"/>
</dbReference>
<dbReference type="PANTHER" id="PTHR45947">
    <property type="entry name" value="SULFOQUINOVOSYL TRANSFERASE SQD2"/>
    <property type="match status" value="1"/>
</dbReference>
<gene>
    <name evidence="1" type="ORF">ENS06_07350</name>
</gene>
<reference evidence="1" key="1">
    <citation type="journal article" date="2020" name="mSystems">
        <title>Genome- and Community-Level Interaction Insights into Carbon Utilization and Element Cycling Functions of Hydrothermarchaeota in Hydrothermal Sediment.</title>
        <authorList>
            <person name="Zhou Z."/>
            <person name="Liu Y."/>
            <person name="Xu W."/>
            <person name="Pan J."/>
            <person name="Luo Z.H."/>
            <person name="Li M."/>
        </authorList>
    </citation>
    <scope>NUCLEOTIDE SEQUENCE [LARGE SCALE GENOMIC DNA]</scope>
    <source>
        <strain evidence="1">SpSt-456</strain>
    </source>
</reference>
<keyword evidence="1" id="KW-0808">Transferase</keyword>
<organism evidence="1">
    <name type="scientific">Desulfacinum infernum</name>
    <dbReference type="NCBI Taxonomy" id="35837"/>
    <lineage>
        <taxon>Bacteria</taxon>
        <taxon>Pseudomonadati</taxon>
        <taxon>Thermodesulfobacteriota</taxon>
        <taxon>Syntrophobacteria</taxon>
        <taxon>Syntrophobacterales</taxon>
        <taxon>Syntrophobacteraceae</taxon>
        <taxon>Desulfacinum</taxon>
    </lineage>
</organism>
<comment type="caution">
    <text evidence="1">The sequence shown here is derived from an EMBL/GenBank/DDBJ whole genome shotgun (WGS) entry which is preliminary data.</text>
</comment>
<dbReference type="Pfam" id="PF13692">
    <property type="entry name" value="Glyco_trans_1_4"/>
    <property type="match status" value="1"/>
</dbReference>
<dbReference type="CDD" id="cd03801">
    <property type="entry name" value="GT4_PimA-like"/>
    <property type="match status" value="1"/>
</dbReference>
<proteinExistence type="predicted"/>
<dbReference type="InterPro" id="IPR050194">
    <property type="entry name" value="Glycosyltransferase_grp1"/>
</dbReference>
<evidence type="ECO:0000313" key="1">
    <source>
        <dbReference type="EMBL" id="HFK97126.1"/>
    </source>
</evidence>
<dbReference type="GO" id="GO:0016757">
    <property type="term" value="F:glycosyltransferase activity"/>
    <property type="evidence" value="ECO:0007669"/>
    <property type="project" value="TreeGrafter"/>
</dbReference>
<dbReference type="Gene3D" id="3.40.50.2000">
    <property type="entry name" value="Glycogen Phosphorylase B"/>
    <property type="match status" value="2"/>
</dbReference>
<sequence length="378" mass="42547">MKIAFYCPNKPLGHPEPSGDQSIARGLVQALENEGHAVQEMSTFRARWFWTQPGGMRQAMRGCMEALRRSLAWRPELWLTYHTYYKAPDVIGPWLSRLLKIPYVLFQPMYGTRRRRDAETRPGFYWNRLALRGAWLAITNNANDRAALERIVPLERLVYLAPGIFPEMFSRDDAAGRLVRARYGVTDKDRLVLTVARFRPGVKWESLRFLFRSLALLDAERLSLRLMVVGDGPLEASVRREASACLGGRVVFSGRVPRRELYAYYSAADLFAFPGIGESLGMVYLEAQACGLAVVALREGGVDQVVADGVTGVLVPARDHAAYADAVSALIREEGLRQAMGLEAARFVRRHRNLHRQGRYLAHLLASLVSGPKRPLPR</sequence>
<accession>A0A831ZK59</accession>
<protein>
    <submittedName>
        <fullName evidence="1">Glycosyltransferase family 1 protein</fullName>
    </submittedName>
</protein>